<sequence length="541" mass="60716">MDIVKHAFTSDILWVSHILPYDLILSKNGFQGFSQNNKICSDLIEACLCHNEEFVIANGLLAWALWRNFGDIPLELVSQIDKSGHLSTLLGIIAFNLPMIFPSWSESSLIQPFANIFSKLEQHNLAFPEDKLKDLIVWALDTTQLEAAINTNMSSGHLKSVLQILIKANSLRDHSSTDTGFKHPVTFQEPLLKACNSLIGYAIGIQQDEDSLHNTLLLLSSVDWSSLTTRPSGEFMECLVHTMHSSREELCNAALSVVYALRFQLVSLELSPGLYDRTSHALFTVAELIKVQAADVSSQDPKYPISSRIPLLHANEYTVMQYAQVIHTFMQQITWRTKCIQDRHIKATVIHWRSSVAKLLSTVFSYFEPGKPAAIEEQTEILKDSLSMLNQALSFVQGHIEKHRIGWFRIPGFSSEEKATISSPEVLSLISNVLSAISNIVVFMHNTSSASNAEPHMEQLKGTMHYVHRIRSLGLTRPRLLAIVSRQIEFQTDVEEWKTVEGKLLDLAGKFGWTWARGSQEDSEDNGEKTGQATTDPTMQV</sequence>
<accession>A0A0C9V943</accession>
<organism evidence="2 3">
    <name type="scientific">Sphaerobolus stellatus (strain SS14)</name>
    <dbReference type="NCBI Taxonomy" id="990650"/>
    <lineage>
        <taxon>Eukaryota</taxon>
        <taxon>Fungi</taxon>
        <taxon>Dikarya</taxon>
        <taxon>Basidiomycota</taxon>
        <taxon>Agaricomycotina</taxon>
        <taxon>Agaricomycetes</taxon>
        <taxon>Phallomycetidae</taxon>
        <taxon>Geastrales</taxon>
        <taxon>Sphaerobolaceae</taxon>
        <taxon>Sphaerobolus</taxon>
    </lineage>
</organism>
<feature type="compositionally biased region" description="Polar residues" evidence="1">
    <location>
        <begin position="529"/>
        <end position="541"/>
    </location>
</feature>
<gene>
    <name evidence="2" type="ORF">M422DRAFT_253056</name>
</gene>
<dbReference type="Proteomes" id="UP000054279">
    <property type="component" value="Unassembled WGS sequence"/>
</dbReference>
<name>A0A0C9V943_SPHS4</name>
<reference evidence="2 3" key="1">
    <citation type="submission" date="2014-06" db="EMBL/GenBank/DDBJ databases">
        <title>Evolutionary Origins and Diversification of the Mycorrhizal Mutualists.</title>
        <authorList>
            <consortium name="DOE Joint Genome Institute"/>
            <consortium name="Mycorrhizal Genomics Consortium"/>
            <person name="Kohler A."/>
            <person name="Kuo A."/>
            <person name="Nagy L.G."/>
            <person name="Floudas D."/>
            <person name="Copeland A."/>
            <person name="Barry K.W."/>
            <person name="Cichocki N."/>
            <person name="Veneault-Fourrey C."/>
            <person name="LaButti K."/>
            <person name="Lindquist E.A."/>
            <person name="Lipzen A."/>
            <person name="Lundell T."/>
            <person name="Morin E."/>
            <person name="Murat C."/>
            <person name="Riley R."/>
            <person name="Ohm R."/>
            <person name="Sun H."/>
            <person name="Tunlid A."/>
            <person name="Henrissat B."/>
            <person name="Grigoriev I.V."/>
            <person name="Hibbett D.S."/>
            <person name="Martin F."/>
        </authorList>
    </citation>
    <scope>NUCLEOTIDE SEQUENCE [LARGE SCALE GENOMIC DNA]</scope>
    <source>
        <strain evidence="2 3">SS14</strain>
    </source>
</reference>
<protein>
    <submittedName>
        <fullName evidence="2">Uncharacterized protein</fullName>
    </submittedName>
</protein>
<proteinExistence type="predicted"/>
<evidence type="ECO:0000313" key="2">
    <source>
        <dbReference type="EMBL" id="KIJ43499.1"/>
    </source>
</evidence>
<evidence type="ECO:0000313" key="3">
    <source>
        <dbReference type="Proteomes" id="UP000054279"/>
    </source>
</evidence>
<dbReference type="EMBL" id="KN837122">
    <property type="protein sequence ID" value="KIJ43499.1"/>
    <property type="molecule type" value="Genomic_DNA"/>
</dbReference>
<feature type="region of interest" description="Disordered" evidence="1">
    <location>
        <begin position="517"/>
        <end position="541"/>
    </location>
</feature>
<keyword evidence="3" id="KW-1185">Reference proteome</keyword>
<dbReference type="HOGENOM" id="CLU_014252_0_0_1"/>
<dbReference type="AlphaFoldDB" id="A0A0C9V943"/>
<evidence type="ECO:0000256" key="1">
    <source>
        <dbReference type="SAM" id="MobiDB-lite"/>
    </source>
</evidence>